<accession>A0A545T4J9</accession>
<reference evidence="1 2" key="1">
    <citation type="submission" date="2019-06" db="EMBL/GenBank/DDBJ databases">
        <title>Draft genome of Aliikangiella marina GYP-15.</title>
        <authorList>
            <person name="Wang G."/>
        </authorList>
    </citation>
    <scope>NUCLEOTIDE SEQUENCE [LARGE SCALE GENOMIC DNA]</scope>
    <source>
        <strain evidence="1 2">GYP-15</strain>
    </source>
</reference>
<dbReference type="InterPro" id="IPR009778">
    <property type="entry name" value="ROF"/>
</dbReference>
<dbReference type="RefSeq" id="WP_142943480.1">
    <property type="nucleotide sequence ID" value="NZ_VIKR01000005.1"/>
</dbReference>
<dbReference type="Gene3D" id="2.30.30.400">
    <property type="entry name" value="Rof-like"/>
    <property type="match status" value="1"/>
</dbReference>
<dbReference type="InterPro" id="IPR038626">
    <property type="entry name" value="Rof-like_sf"/>
</dbReference>
<dbReference type="EMBL" id="VIKR01000005">
    <property type="protein sequence ID" value="TQV72150.1"/>
    <property type="molecule type" value="Genomic_DNA"/>
</dbReference>
<evidence type="ECO:0000313" key="1">
    <source>
        <dbReference type="EMBL" id="TQV72150.1"/>
    </source>
</evidence>
<protein>
    <submittedName>
        <fullName evidence="1">Uncharacterized protein</fullName>
    </submittedName>
</protein>
<dbReference type="AlphaFoldDB" id="A0A545T4J9"/>
<proteinExistence type="predicted"/>
<dbReference type="Pfam" id="PF07073">
    <property type="entry name" value="ROF"/>
    <property type="match status" value="1"/>
</dbReference>
<dbReference type="Proteomes" id="UP000317839">
    <property type="component" value="Unassembled WGS sequence"/>
</dbReference>
<evidence type="ECO:0000313" key="2">
    <source>
        <dbReference type="Proteomes" id="UP000317839"/>
    </source>
</evidence>
<gene>
    <name evidence="1" type="ORF">FLL45_18185</name>
</gene>
<organism evidence="1 2">
    <name type="scientific">Aliikangiella marina</name>
    <dbReference type="NCBI Taxonomy" id="1712262"/>
    <lineage>
        <taxon>Bacteria</taxon>
        <taxon>Pseudomonadati</taxon>
        <taxon>Pseudomonadota</taxon>
        <taxon>Gammaproteobacteria</taxon>
        <taxon>Oceanospirillales</taxon>
        <taxon>Pleioneaceae</taxon>
        <taxon>Aliikangiella</taxon>
    </lineage>
</organism>
<dbReference type="SUPFAM" id="SSF101744">
    <property type="entry name" value="Rof/RNase P subunit-like"/>
    <property type="match status" value="1"/>
</dbReference>
<dbReference type="OrthoDB" id="5344363at2"/>
<dbReference type="InterPro" id="IPR023534">
    <property type="entry name" value="Rof/RNase_P-like"/>
</dbReference>
<keyword evidence="2" id="KW-1185">Reference proteome</keyword>
<comment type="caution">
    <text evidence="1">The sequence shown here is derived from an EMBL/GenBank/DDBJ whole genome shotgun (WGS) entry which is preliminary data.</text>
</comment>
<name>A0A545T4J9_9GAMM</name>
<sequence length="84" mass="9549">MSNPIIDCAVHDYVEIACMYGFDLTLKLDDESTCQGKALDVTIDNNRDECLVIEEKGKTLQVVLNRVKSMKVINENPHFEIVDF</sequence>